<dbReference type="PANTHER" id="PTHR36516">
    <property type="entry name" value="PROTEIN CBG04168-RELATED"/>
    <property type="match status" value="1"/>
</dbReference>
<dbReference type="AlphaFoldDB" id="A0A2G9TF76"/>
<organism evidence="1 2">
    <name type="scientific">Teladorsagia circumcincta</name>
    <name type="common">Brown stomach worm</name>
    <name type="synonym">Ostertagia circumcincta</name>
    <dbReference type="NCBI Taxonomy" id="45464"/>
    <lineage>
        <taxon>Eukaryota</taxon>
        <taxon>Metazoa</taxon>
        <taxon>Ecdysozoa</taxon>
        <taxon>Nematoda</taxon>
        <taxon>Chromadorea</taxon>
        <taxon>Rhabditida</taxon>
        <taxon>Rhabditina</taxon>
        <taxon>Rhabditomorpha</taxon>
        <taxon>Strongyloidea</taxon>
        <taxon>Trichostrongylidae</taxon>
        <taxon>Teladorsagia</taxon>
    </lineage>
</organism>
<dbReference type="InterPro" id="IPR045266">
    <property type="entry name" value="DOH_DOMON"/>
</dbReference>
<dbReference type="CDD" id="cd09631">
    <property type="entry name" value="DOMON_DOH"/>
    <property type="match status" value="1"/>
</dbReference>
<sequence length="109" mass="12054">DNLEVVLVKIQDNKPSLVTGHTKGYVPPIEDSSANVAPKLLSFNTNQLTMRFTRPLAANGPRQHSLEECQKWNFVKEGPLEDGKFGPHTATPVSMKVCPKDCTKSIIHD</sequence>
<dbReference type="Proteomes" id="UP000230423">
    <property type="component" value="Unassembled WGS sequence"/>
</dbReference>
<dbReference type="PANTHER" id="PTHR36516:SF1">
    <property type="entry name" value="DOMON DOMAIN-CONTAINING PROTEIN"/>
    <property type="match status" value="1"/>
</dbReference>
<gene>
    <name evidence="1" type="ORF">TELCIR_21971</name>
</gene>
<name>A0A2G9TF76_TELCI</name>
<keyword evidence="2" id="KW-1185">Reference proteome</keyword>
<accession>A0A2G9TF76</accession>
<protein>
    <submittedName>
        <fullName evidence="1">Uncharacterized protein</fullName>
    </submittedName>
</protein>
<dbReference type="EMBL" id="KZ374069">
    <property type="protein sequence ID" value="PIO56629.1"/>
    <property type="molecule type" value="Genomic_DNA"/>
</dbReference>
<dbReference type="OrthoDB" id="5852222at2759"/>
<proteinExistence type="predicted"/>
<evidence type="ECO:0000313" key="1">
    <source>
        <dbReference type="EMBL" id="PIO56629.1"/>
    </source>
</evidence>
<reference evidence="1 2" key="1">
    <citation type="submission" date="2015-09" db="EMBL/GenBank/DDBJ databases">
        <title>Draft genome of the parasitic nematode Teladorsagia circumcincta isolate WARC Sus (inbred).</title>
        <authorList>
            <person name="Mitreva M."/>
        </authorList>
    </citation>
    <scope>NUCLEOTIDE SEQUENCE [LARGE SCALE GENOMIC DNA]</scope>
    <source>
        <strain evidence="1 2">S</strain>
    </source>
</reference>
<feature type="non-terminal residue" evidence="1">
    <location>
        <position position="1"/>
    </location>
</feature>
<evidence type="ECO:0000313" key="2">
    <source>
        <dbReference type="Proteomes" id="UP000230423"/>
    </source>
</evidence>